<protein>
    <recommendedName>
        <fullName evidence="3">Fungal N-terminal domain-containing protein</fullName>
    </recommendedName>
</protein>
<dbReference type="EMBL" id="JAQQWM010000002">
    <property type="protein sequence ID" value="KAK8078684.1"/>
    <property type="molecule type" value="Genomic_DNA"/>
</dbReference>
<reference evidence="1 2" key="1">
    <citation type="submission" date="2023-01" db="EMBL/GenBank/DDBJ databases">
        <title>Analysis of 21 Apiospora genomes using comparative genomics revels a genus with tremendous synthesis potential of carbohydrate active enzymes and secondary metabolites.</title>
        <authorList>
            <person name="Sorensen T."/>
        </authorList>
    </citation>
    <scope>NUCLEOTIDE SEQUENCE [LARGE SCALE GENOMIC DNA]</scope>
    <source>
        <strain evidence="1 2">CBS 83171</strain>
    </source>
</reference>
<keyword evidence="2" id="KW-1185">Reference proteome</keyword>
<evidence type="ECO:0000313" key="1">
    <source>
        <dbReference type="EMBL" id="KAK8078684.1"/>
    </source>
</evidence>
<sequence>MEPSAALITFTKDAARTGAAISGSIFELLSASQHSPKEVYEVAKAVADLSVALEDLGGEWRGIGGPEAKMKRELERQATSALECIATLHGDIRALIDPGNAAARLLWAFRRTRWCALLWQADYYKAGIRLIMTTVALAFRLSCAAEYVLLLLLHSL</sequence>
<proteinExistence type="predicted"/>
<evidence type="ECO:0008006" key="3">
    <source>
        <dbReference type="Google" id="ProtNLM"/>
    </source>
</evidence>
<accession>A0ABR1W5C2</accession>
<evidence type="ECO:0000313" key="2">
    <source>
        <dbReference type="Proteomes" id="UP001446871"/>
    </source>
</evidence>
<comment type="caution">
    <text evidence="1">The sequence shown here is derived from an EMBL/GenBank/DDBJ whole genome shotgun (WGS) entry which is preliminary data.</text>
</comment>
<gene>
    <name evidence="1" type="ORF">PG996_004854</name>
</gene>
<dbReference type="Proteomes" id="UP001446871">
    <property type="component" value="Unassembled WGS sequence"/>
</dbReference>
<organism evidence="1 2">
    <name type="scientific">Apiospora saccharicola</name>
    <dbReference type="NCBI Taxonomy" id="335842"/>
    <lineage>
        <taxon>Eukaryota</taxon>
        <taxon>Fungi</taxon>
        <taxon>Dikarya</taxon>
        <taxon>Ascomycota</taxon>
        <taxon>Pezizomycotina</taxon>
        <taxon>Sordariomycetes</taxon>
        <taxon>Xylariomycetidae</taxon>
        <taxon>Amphisphaeriales</taxon>
        <taxon>Apiosporaceae</taxon>
        <taxon>Apiospora</taxon>
    </lineage>
</organism>
<name>A0ABR1W5C2_9PEZI</name>